<feature type="domain" description="AAA+ ATPase" evidence="1">
    <location>
        <begin position="225"/>
        <end position="508"/>
    </location>
</feature>
<dbReference type="PANTHER" id="PTHR43581">
    <property type="entry name" value="ATP/GTP PHOSPHATASE"/>
    <property type="match status" value="1"/>
</dbReference>
<name>A0A4R6HBT4_9BACT</name>
<evidence type="ECO:0000259" key="1">
    <source>
        <dbReference type="SMART" id="SM00382"/>
    </source>
</evidence>
<dbReference type="Gene3D" id="3.40.50.300">
    <property type="entry name" value="P-loop containing nucleotide triphosphate hydrolases"/>
    <property type="match status" value="1"/>
</dbReference>
<protein>
    <submittedName>
        <fullName evidence="2">Putative AbiEii toxin of type IV toxin-antitoxin system</fullName>
    </submittedName>
</protein>
<dbReference type="Pfam" id="PF13304">
    <property type="entry name" value="AAA_21"/>
    <property type="match status" value="1"/>
</dbReference>
<organism evidence="2 3">
    <name type="scientific">Sunxiuqinia elliptica</name>
    <dbReference type="NCBI Taxonomy" id="655355"/>
    <lineage>
        <taxon>Bacteria</taxon>
        <taxon>Pseudomonadati</taxon>
        <taxon>Bacteroidota</taxon>
        <taxon>Bacteroidia</taxon>
        <taxon>Marinilabiliales</taxon>
        <taxon>Prolixibacteraceae</taxon>
        <taxon>Sunxiuqinia</taxon>
    </lineage>
</organism>
<proteinExistence type="predicted"/>
<dbReference type="OrthoDB" id="9805802at2"/>
<comment type="caution">
    <text evidence="2">The sequence shown here is derived from an EMBL/GenBank/DDBJ whole genome shotgun (WGS) entry which is preliminary data.</text>
</comment>
<dbReference type="Proteomes" id="UP000294848">
    <property type="component" value="Unassembled WGS sequence"/>
</dbReference>
<dbReference type="GO" id="GO:0005524">
    <property type="term" value="F:ATP binding"/>
    <property type="evidence" value="ECO:0007669"/>
    <property type="project" value="InterPro"/>
</dbReference>
<dbReference type="SUPFAM" id="SSF52540">
    <property type="entry name" value="P-loop containing nucleoside triphosphate hydrolases"/>
    <property type="match status" value="1"/>
</dbReference>
<dbReference type="InterPro" id="IPR003593">
    <property type="entry name" value="AAA+_ATPase"/>
</dbReference>
<dbReference type="PANTHER" id="PTHR43581:SF2">
    <property type="entry name" value="EXCINUCLEASE ATPASE SUBUNIT"/>
    <property type="match status" value="1"/>
</dbReference>
<dbReference type="GO" id="GO:0016887">
    <property type="term" value="F:ATP hydrolysis activity"/>
    <property type="evidence" value="ECO:0007669"/>
    <property type="project" value="InterPro"/>
</dbReference>
<evidence type="ECO:0000313" key="2">
    <source>
        <dbReference type="EMBL" id="TDO05428.1"/>
    </source>
</evidence>
<sequence length="593" mass="70086">MKMQEIHEQVFEILDSYRREVDSKLYFVLRKNNIGGYLDQGFYFPGDESRVYISFWNGYDIVKKCPILSVVIEDDRVFFEYSKDNRRIDFWEGDFIERVENLFRGRELYENLDNINFHIGQIGDLKHVLYNFIRDYKNSIDNCIKEYLEKLKINNLTYRDIGPINPSKFRSEFRKIIKYREYFKKSESFERFDNIRISKPVHLNSFLLKNFSIINEINIQELGVNNRWSFFVGENGSGKTLVMRALSLALSQNLLPSKYINKRQNSRPYFELELFNLKSKKISYERDSNSFEAKYARTPVVIGFAAYGIFRHEFKNSRKNLSSLLNKKGMIESIMADDNIVPLLSFSESLSEWNNNKRNVDRFNKRQNFLVSTLIEIIPELVDVRFHESKNRIETDYYIRNGVHETLPLKYNQLSSGTRSILSLVGDIFIRFYKQQPEIYDPSEFRGIVLIDEIDLHLHPKGQRDLVYNLSRIFPNVQFFVSTHSPIPLLGAPFNSAFFKVFKNDNGAVVVEKAIHIEEYLDELLPNQLLTSDLFGLDSISAKRNRSKSKIYTGNTMNDFFEFQRLKTENKLRDADNESFIRKLKDRLNEKNK</sequence>
<dbReference type="InterPro" id="IPR051396">
    <property type="entry name" value="Bact_Antivir_Def_Nuclease"/>
</dbReference>
<dbReference type="InterPro" id="IPR027417">
    <property type="entry name" value="P-loop_NTPase"/>
</dbReference>
<dbReference type="InterPro" id="IPR003959">
    <property type="entry name" value="ATPase_AAA_core"/>
</dbReference>
<dbReference type="AlphaFoldDB" id="A0A4R6HBT4"/>
<evidence type="ECO:0000313" key="3">
    <source>
        <dbReference type="Proteomes" id="UP000294848"/>
    </source>
</evidence>
<reference evidence="2 3" key="1">
    <citation type="submission" date="2019-03" db="EMBL/GenBank/DDBJ databases">
        <title>Freshwater and sediment microbial communities from various areas in North America, analyzing microbe dynamics in response to fracking.</title>
        <authorList>
            <person name="Lamendella R."/>
        </authorList>
    </citation>
    <scope>NUCLEOTIDE SEQUENCE [LARGE SCALE GENOMIC DNA]</scope>
    <source>
        <strain evidence="2 3">114D</strain>
    </source>
</reference>
<accession>A0A4R6HBT4</accession>
<dbReference type="EMBL" id="SNWI01000001">
    <property type="protein sequence ID" value="TDO05428.1"/>
    <property type="molecule type" value="Genomic_DNA"/>
</dbReference>
<dbReference type="SMART" id="SM00382">
    <property type="entry name" value="AAA"/>
    <property type="match status" value="1"/>
</dbReference>
<gene>
    <name evidence="2" type="ORF">DET52_101788</name>
</gene>
<dbReference type="RefSeq" id="WP_133463477.1">
    <property type="nucleotide sequence ID" value="NZ_SNWI01000001.1"/>
</dbReference>